<evidence type="ECO:0000259" key="19">
    <source>
        <dbReference type="PROSITE" id="PS50106"/>
    </source>
</evidence>
<evidence type="ECO:0000256" key="7">
    <source>
        <dbReference type="ARBA" id="ARBA00023018"/>
    </source>
</evidence>
<feature type="compositionally biased region" description="Low complexity" evidence="17">
    <location>
        <begin position="983"/>
        <end position="994"/>
    </location>
</feature>
<feature type="compositionally biased region" description="Basic and acidic residues" evidence="17">
    <location>
        <begin position="79"/>
        <end position="98"/>
    </location>
</feature>
<dbReference type="SUPFAM" id="SSF47769">
    <property type="entry name" value="SAM/Pointed domain"/>
    <property type="match status" value="1"/>
</dbReference>
<dbReference type="GO" id="GO:0015629">
    <property type="term" value="C:actin cytoskeleton"/>
    <property type="evidence" value="ECO:0007669"/>
    <property type="project" value="TreeGrafter"/>
</dbReference>
<comment type="caution">
    <text evidence="20">The sequence shown here is derived from an EMBL/GenBank/DDBJ whole genome shotgun (WGS) entry which is preliminary data.</text>
</comment>
<dbReference type="SMART" id="SM00228">
    <property type="entry name" value="PDZ"/>
    <property type="match status" value="1"/>
</dbReference>
<dbReference type="Proteomes" id="UP001372834">
    <property type="component" value="Unassembled WGS sequence"/>
</dbReference>
<evidence type="ECO:0000256" key="17">
    <source>
        <dbReference type="SAM" id="MobiDB-lite"/>
    </source>
</evidence>
<evidence type="ECO:0000256" key="4">
    <source>
        <dbReference type="ARBA" id="ARBA00022553"/>
    </source>
</evidence>
<feature type="region of interest" description="Disordered" evidence="17">
    <location>
        <begin position="503"/>
        <end position="553"/>
    </location>
</feature>
<evidence type="ECO:0000256" key="5">
    <source>
        <dbReference type="ARBA" id="ARBA00022782"/>
    </source>
</evidence>
<dbReference type="PROSITE" id="PS50105">
    <property type="entry name" value="SAM_DOMAIN"/>
    <property type="match status" value="1"/>
</dbReference>
<dbReference type="Gene3D" id="1.10.150.50">
    <property type="entry name" value="Transcription Factor, Ets-1"/>
    <property type="match status" value="1"/>
</dbReference>
<protein>
    <recommendedName>
        <fullName evidence="12">Neurabin-1</fullName>
    </recommendedName>
    <alternativeName>
        <fullName evidence="14">Neurabin-I</fullName>
    </alternativeName>
    <alternativeName>
        <fullName evidence="13">Neural tissue-specific F-actin-binding protein I</fullName>
    </alternativeName>
    <alternativeName>
        <fullName evidence="15">Protein phosphatase 1 regulatory subunit 9A</fullName>
    </alternativeName>
</protein>
<dbReference type="GO" id="GO:0005737">
    <property type="term" value="C:cytoplasm"/>
    <property type="evidence" value="ECO:0007669"/>
    <property type="project" value="TreeGrafter"/>
</dbReference>
<keyword evidence="7" id="KW-0770">Synapse</keyword>
<evidence type="ECO:0000256" key="14">
    <source>
        <dbReference type="ARBA" id="ARBA00077125"/>
    </source>
</evidence>
<dbReference type="CDD" id="cd09512">
    <property type="entry name" value="SAM_Neurabin-like"/>
    <property type="match status" value="1"/>
</dbReference>
<name>A0AAN8PJ68_POLSC</name>
<keyword evidence="3" id="KW-0963">Cytoplasm</keyword>
<keyword evidence="6" id="KW-0524">Neurogenesis</keyword>
<dbReference type="FunFam" id="2.30.42.10:FF:000010">
    <property type="entry name" value="Neurabin-1 isoform 1"/>
    <property type="match status" value="1"/>
</dbReference>
<dbReference type="AlphaFoldDB" id="A0AAN8PJ68"/>
<dbReference type="InterPro" id="IPR043446">
    <property type="entry name" value="Neurabin-like"/>
</dbReference>
<evidence type="ECO:0000256" key="6">
    <source>
        <dbReference type="ARBA" id="ARBA00022902"/>
    </source>
</evidence>
<accession>A0AAN8PJ68</accession>
<feature type="compositionally biased region" description="Low complexity" evidence="17">
    <location>
        <begin position="829"/>
        <end position="850"/>
    </location>
</feature>
<feature type="compositionally biased region" description="Basic and acidic residues" evidence="17">
    <location>
        <begin position="219"/>
        <end position="234"/>
    </location>
</feature>
<dbReference type="InterPro" id="IPR040645">
    <property type="entry name" value="Neurabin-1/2_PDZ"/>
</dbReference>
<dbReference type="PROSITE" id="PS50106">
    <property type="entry name" value="PDZ"/>
    <property type="match status" value="1"/>
</dbReference>
<proteinExistence type="predicted"/>
<evidence type="ECO:0000256" key="10">
    <source>
        <dbReference type="ARBA" id="ARBA00023212"/>
    </source>
</evidence>
<dbReference type="GO" id="GO:0031175">
    <property type="term" value="P:neuron projection development"/>
    <property type="evidence" value="ECO:0007669"/>
    <property type="project" value="TreeGrafter"/>
</dbReference>
<evidence type="ECO:0000313" key="21">
    <source>
        <dbReference type="Proteomes" id="UP001372834"/>
    </source>
</evidence>
<feature type="compositionally biased region" description="Low complexity" evidence="17">
    <location>
        <begin position="527"/>
        <end position="540"/>
    </location>
</feature>
<dbReference type="InterPro" id="IPR001660">
    <property type="entry name" value="SAM"/>
</dbReference>
<feature type="region of interest" description="Disordered" evidence="17">
    <location>
        <begin position="214"/>
        <end position="298"/>
    </location>
</feature>
<feature type="region of interest" description="Disordered" evidence="17">
    <location>
        <begin position="882"/>
        <end position="932"/>
    </location>
</feature>
<dbReference type="PANTHER" id="PTHR16154">
    <property type="entry name" value="NEURABIN"/>
    <property type="match status" value="1"/>
</dbReference>
<feature type="coiled-coil region" evidence="16">
    <location>
        <begin position="579"/>
        <end position="641"/>
    </location>
</feature>
<dbReference type="GO" id="GO:0030425">
    <property type="term" value="C:dendrite"/>
    <property type="evidence" value="ECO:0007669"/>
    <property type="project" value="TreeGrafter"/>
</dbReference>
<feature type="region of interest" description="Disordered" evidence="17">
    <location>
        <begin position="163"/>
        <end position="189"/>
    </location>
</feature>
<keyword evidence="2" id="KW-0217">Developmental protein</keyword>
<dbReference type="InterPro" id="IPR001478">
    <property type="entry name" value="PDZ"/>
</dbReference>
<evidence type="ECO:0000259" key="18">
    <source>
        <dbReference type="PROSITE" id="PS50105"/>
    </source>
</evidence>
<sequence>MSGLLLLDRPPVSKTWSDLESKTTVTEGHQTLVLFSTETAQIVASQTVRNTFLHFIVFIGYKGESWLVTDQDVKNDIQKGRKDTTRTGEDDSKEDQNEKMGAQKILELMEEEKYRDSRGPVSLQSPRVIPDVSPMSQLYVDCKVEHAKTEFSDLNSSLLQKVDEQEPTSLASMEDRSLNSSEVSTMTPDEADKLLSTREALLSDEEAQEVVKLLSPAIESEREWQDESRTKDETTEQASTTEQGKSVTTTEDSIEYSRRGSHSGSESGNFGSISSLGEQEVTPAAEHYQEEDRYETDSYIRPQPGKVVLVDNGMHIYEDGHFWMEVSGLPETDEEEDVAYSYPVKKSSKVSFSTSPIRVYSTFSVSEYDRRNEDVDPVAASAEYELEKRVEKMDVFPVVLVKGPEGLGLSIIGMGVGADAGLEKLGIFVKTITEDGAAASDGRIQVNDQIIEVNGKSLVGVTQAYAASVLRNTSGLVNFLIGREKDPENSEVAQLIKQSLQADKEREQKRQLEQSIRSDDSSVGFLTSPTNSSSPEESTTLPALSEPVSPGGTALANQEESIRILLQELMEITVSSNEKEKYIDRLRELGLRLRDSERQLHSVKKEMRTYQDILEQSQGQQMALEKKYTKAKKLLREFQQRETDLLHKEEFYIQLLQEKDTEYNALVKTLKDRIIQIEQELLSTQHAAGFPVSLPFDSTALKQLTPQMTRKVAPPVKPLSLDTDLSDTEISDISPEDGDKTATVERKIPVKEELDKAVPQHELLDTSIIKAKGELGMKGGLANRQLPSNKKSLSNSNSDFALDSTEGEREDERLQQGTQEIIMGSRSVPQQHSQPNSNSQNLNSHSGLSSFRTDSIYSHATHTPANQPLHVATSNTWNSGSYARSPKVSYGAAPPKPPSSLAEQLKQVLAERERRISSGESPPREELETSKVPPNLAEEIRLAVNEANAKVRKAAVPQILMPPGGMPWQQQVSPLREVPPSPSTISSSGSVSPGGATGDSMLGSADSSELWCTSLPQEINYSGDRKPNSHFWQSSPITDWSKEQVAQWLLALGLEQHITKFLAQGITGSTLVQLESKDFKVLGISGDDKSRLKRKLKELKAQVEKEKKAHEKEKRERERLQKKAEKLAEKASRKK</sequence>
<evidence type="ECO:0000256" key="12">
    <source>
        <dbReference type="ARBA" id="ARBA00067399"/>
    </source>
</evidence>
<feature type="compositionally biased region" description="Basic and acidic residues" evidence="17">
    <location>
        <begin position="909"/>
        <end position="929"/>
    </location>
</feature>
<evidence type="ECO:0000256" key="8">
    <source>
        <dbReference type="ARBA" id="ARBA00023054"/>
    </source>
</evidence>
<evidence type="ECO:0000256" key="15">
    <source>
        <dbReference type="ARBA" id="ARBA00082439"/>
    </source>
</evidence>
<evidence type="ECO:0000256" key="3">
    <source>
        <dbReference type="ARBA" id="ARBA00022490"/>
    </source>
</evidence>
<dbReference type="GO" id="GO:0014069">
    <property type="term" value="C:postsynaptic density"/>
    <property type="evidence" value="ECO:0007669"/>
    <property type="project" value="TreeGrafter"/>
</dbReference>
<dbReference type="InterPro" id="IPR036034">
    <property type="entry name" value="PDZ_sf"/>
</dbReference>
<dbReference type="GO" id="GO:0019722">
    <property type="term" value="P:calcium-mediated signaling"/>
    <property type="evidence" value="ECO:0007669"/>
    <property type="project" value="TreeGrafter"/>
</dbReference>
<feature type="domain" description="PDZ" evidence="19">
    <location>
        <begin position="397"/>
        <end position="485"/>
    </location>
</feature>
<feature type="region of interest" description="Disordered" evidence="17">
    <location>
        <begin position="1103"/>
        <end position="1135"/>
    </location>
</feature>
<evidence type="ECO:0000256" key="9">
    <source>
        <dbReference type="ARBA" id="ARBA00023203"/>
    </source>
</evidence>
<feature type="compositionally biased region" description="Polar residues" evidence="17">
    <location>
        <begin position="236"/>
        <end position="251"/>
    </location>
</feature>
<evidence type="ECO:0000256" key="1">
    <source>
        <dbReference type="ARBA" id="ARBA00004245"/>
    </source>
</evidence>
<keyword evidence="5" id="KW-0221">Differentiation</keyword>
<feature type="compositionally biased region" description="Low complexity" evidence="17">
    <location>
        <begin position="788"/>
        <end position="798"/>
    </location>
</feature>
<evidence type="ECO:0000256" key="13">
    <source>
        <dbReference type="ARBA" id="ARBA00076637"/>
    </source>
</evidence>
<keyword evidence="10" id="KW-0206">Cytoskeleton</keyword>
<dbReference type="SMART" id="SM00454">
    <property type="entry name" value="SAM"/>
    <property type="match status" value="1"/>
</dbReference>
<dbReference type="EMBL" id="JAWJWE010000007">
    <property type="protein sequence ID" value="KAK6632718.1"/>
    <property type="molecule type" value="Genomic_DNA"/>
</dbReference>
<keyword evidence="8 16" id="KW-0175">Coiled coil</keyword>
<feature type="region of interest" description="Disordered" evidence="17">
    <location>
        <begin position="780"/>
        <end position="850"/>
    </location>
</feature>
<feature type="compositionally biased region" description="Basic and acidic residues" evidence="17">
    <location>
        <begin position="287"/>
        <end position="298"/>
    </location>
</feature>
<organism evidence="20 21">
    <name type="scientific">Polyplax serrata</name>
    <name type="common">Common mouse louse</name>
    <dbReference type="NCBI Taxonomy" id="468196"/>
    <lineage>
        <taxon>Eukaryota</taxon>
        <taxon>Metazoa</taxon>
        <taxon>Ecdysozoa</taxon>
        <taxon>Arthropoda</taxon>
        <taxon>Hexapoda</taxon>
        <taxon>Insecta</taxon>
        <taxon>Pterygota</taxon>
        <taxon>Neoptera</taxon>
        <taxon>Paraneoptera</taxon>
        <taxon>Psocodea</taxon>
        <taxon>Troctomorpha</taxon>
        <taxon>Phthiraptera</taxon>
        <taxon>Anoplura</taxon>
        <taxon>Polyplacidae</taxon>
        <taxon>Polyplax</taxon>
    </lineage>
</organism>
<dbReference type="GO" id="GO:0007015">
    <property type="term" value="P:actin filament organization"/>
    <property type="evidence" value="ECO:0007669"/>
    <property type="project" value="TreeGrafter"/>
</dbReference>
<evidence type="ECO:0000256" key="2">
    <source>
        <dbReference type="ARBA" id="ARBA00022473"/>
    </source>
</evidence>
<dbReference type="Pfam" id="PF00595">
    <property type="entry name" value="PDZ"/>
    <property type="match status" value="1"/>
</dbReference>
<feature type="region of interest" description="Disordered" evidence="17">
    <location>
        <begin position="79"/>
        <end position="100"/>
    </location>
</feature>
<evidence type="ECO:0000256" key="16">
    <source>
        <dbReference type="SAM" id="Coils"/>
    </source>
</evidence>
<feature type="region of interest" description="Disordered" evidence="17">
    <location>
        <begin position="969"/>
        <end position="1006"/>
    </location>
</feature>
<evidence type="ECO:0000313" key="20">
    <source>
        <dbReference type="EMBL" id="KAK6632718.1"/>
    </source>
</evidence>
<dbReference type="Pfam" id="PF00536">
    <property type="entry name" value="SAM_1"/>
    <property type="match status" value="1"/>
</dbReference>
<dbReference type="PANTHER" id="PTHR16154:SF6">
    <property type="entry name" value="SPINOPHILIN, ISOFORM J"/>
    <property type="match status" value="1"/>
</dbReference>
<feature type="compositionally biased region" description="Basic and acidic residues" evidence="17">
    <location>
        <begin position="503"/>
        <end position="520"/>
    </location>
</feature>
<feature type="domain" description="SAM" evidence="18">
    <location>
        <begin position="1040"/>
        <end position="1085"/>
    </location>
</feature>
<dbReference type="Pfam" id="PF17817">
    <property type="entry name" value="PDZ_5"/>
    <property type="match status" value="1"/>
</dbReference>
<dbReference type="GO" id="GO:0051015">
    <property type="term" value="F:actin filament binding"/>
    <property type="evidence" value="ECO:0007669"/>
    <property type="project" value="TreeGrafter"/>
</dbReference>
<feature type="region of interest" description="Disordered" evidence="17">
    <location>
        <begin position="714"/>
        <end position="743"/>
    </location>
</feature>
<feature type="compositionally biased region" description="Polar residues" evidence="17">
    <location>
        <begin position="178"/>
        <end position="187"/>
    </location>
</feature>
<dbReference type="InterPro" id="IPR013761">
    <property type="entry name" value="SAM/pointed_sf"/>
</dbReference>
<dbReference type="SUPFAM" id="SSF50156">
    <property type="entry name" value="PDZ domain-like"/>
    <property type="match status" value="1"/>
</dbReference>
<keyword evidence="9" id="KW-0009">Actin-binding</keyword>
<dbReference type="Gene3D" id="2.30.42.10">
    <property type="match status" value="1"/>
</dbReference>
<evidence type="ECO:0000256" key="11">
    <source>
        <dbReference type="ARBA" id="ARBA00034103"/>
    </source>
</evidence>
<keyword evidence="4" id="KW-0597">Phosphoprotein</keyword>
<dbReference type="CDD" id="cd06790">
    <property type="entry name" value="PDZ_neurabin-like"/>
    <property type="match status" value="1"/>
</dbReference>
<comment type="subcellular location">
    <subcellularLocation>
        <location evidence="1">Cytoplasm</location>
        <location evidence="1">Cytoskeleton</location>
    </subcellularLocation>
    <subcellularLocation>
        <location evidence="11">Synapse</location>
    </subcellularLocation>
</comment>
<feature type="compositionally biased region" description="Acidic residues" evidence="17">
    <location>
        <begin position="724"/>
        <end position="736"/>
    </location>
</feature>
<reference evidence="20 21" key="1">
    <citation type="submission" date="2023-10" db="EMBL/GenBank/DDBJ databases">
        <title>Genomes of two closely related lineages of the louse Polyplax serrata with different host specificities.</title>
        <authorList>
            <person name="Martinu J."/>
            <person name="Tarabai H."/>
            <person name="Stefka J."/>
            <person name="Hypsa V."/>
        </authorList>
    </citation>
    <scope>NUCLEOTIDE SEQUENCE [LARGE SCALE GENOMIC DNA]</scope>
    <source>
        <strain evidence="20">HR10_N</strain>
    </source>
</reference>
<dbReference type="FunFam" id="1.10.150.50:FF:000008">
    <property type="entry name" value="Neurabin-1 isoform 1-like protein"/>
    <property type="match status" value="1"/>
</dbReference>
<gene>
    <name evidence="20" type="ORF">RUM43_013488</name>
</gene>